<feature type="chain" id="PRO_5031029790" evidence="1">
    <location>
        <begin position="18"/>
        <end position="104"/>
    </location>
</feature>
<evidence type="ECO:0000313" key="2">
    <source>
        <dbReference type="EMBL" id="MBB3997181.1"/>
    </source>
</evidence>
<dbReference type="EMBL" id="JACIEK010000001">
    <property type="protein sequence ID" value="MBB3997181.1"/>
    <property type="molecule type" value="Genomic_DNA"/>
</dbReference>
<protein>
    <submittedName>
        <fullName evidence="2">Uncharacterized protein</fullName>
    </submittedName>
</protein>
<organism evidence="2 3">
    <name type="scientific">Aureimonas pseudogalii</name>
    <dbReference type="NCBI Taxonomy" id="1744844"/>
    <lineage>
        <taxon>Bacteria</taxon>
        <taxon>Pseudomonadati</taxon>
        <taxon>Pseudomonadota</taxon>
        <taxon>Alphaproteobacteria</taxon>
        <taxon>Hyphomicrobiales</taxon>
        <taxon>Aurantimonadaceae</taxon>
        <taxon>Aureimonas</taxon>
    </lineage>
</organism>
<accession>A0A7W6EBW2</accession>
<evidence type="ECO:0000313" key="3">
    <source>
        <dbReference type="Proteomes" id="UP000542776"/>
    </source>
</evidence>
<reference evidence="2 3" key="1">
    <citation type="submission" date="2020-08" db="EMBL/GenBank/DDBJ databases">
        <title>Genomic Encyclopedia of Type Strains, Phase IV (KMG-IV): sequencing the most valuable type-strain genomes for metagenomic binning, comparative biology and taxonomic classification.</title>
        <authorList>
            <person name="Goeker M."/>
        </authorList>
    </citation>
    <scope>NUCLEOTIDE SEQUENCE [LARGE SCALE GENOMIC DNA]</scope>
    <source>
        <strain evidence="2 3">DSM 102238</strain>
    </source>
</reference>
<evidence type="ECO:0000256" key="1">
    <source>
        <dbReference type="SAM" id="SignalP"/>
    </source>
</evidence>
<dbReference type="Proteomes" id="UP000542776">
    <property type="component" value="Unassembled WGS sequence"/>
</dbReference>
<feature type="signal peptide" evidence="1">
    <location>
        <begin position="1"/>
        <end position="17"/>
    </location>
</feature>
<name>A0A7W6EBW2_9HYPH</name>
<proteinExistence type="predicted"/>
<dbReference type="AlphaFoldDB" id="A0A7W6EBW2"/>
<keyword evidence="1" id="KW-0732">Signal</keyword>
<sequence>MTSLLIALLLSASPALAASDCGTYTLESRPPGERVATIEDERVLTIKEAGEVETYDLVSAGTGLPYMEGQPANGAEGDPVEVLEHKGDLIVNSMVFVPFCGAAN</sequence>
<dbReference type="RefSeq" id="WP_183198443.1">
    <property type="nucleotide sequence ID" value="NZ_JACIEK010000001.1"/>
</dbReference>
<comment type="caution">
    <text evidence="2">The sequence shown here is derived from an EMBL/GenBank/DDBJ whole genome shotgun (WGS) entry which is preliminary data.</text>
</comment>
<keyword evidence="3" id="KW-1185">Reference proteome</keyword>
<gene>
    <name evidence="2" type="ORF">GGR04_001002</name>
</gene>